<sequence length="229" mass="25155">MNRMLSAVILATWALAPPAAGAITGVKATHRAGQTLIVFTEPKLEELSAFKSESEVSAFRRAFLKRHPGAGFRIRRSSRPITAKNVAEAEVVGRCGFFTAFNSTYRQKRGGGKGAPIRYRVTDAGEQLPWGTGVYAHNPAKAGKAWYAVTVVAGGKEDLVGVSGRPVTETVGVGDPILQWIERPDPKKGWHFRRGKMVRLIYTRWESHPHSNRPSNPIDYLVAIPLEPK</sequence>
<comment type="caution">
    <text evidence="1">The sequence shown here is derived from an EMBL/GenBank/DDBJ whole genome shotgun (WGS) entry which is preliminary data.</text>
</comment>
<protein>
    <submittedName>
        <fullName evidence="1">Uncharacterized protein</fullName>
    </submittedName>
</protein>
<gene>
    <name evidence="1" type="ORF">LCGC14_1889240</name>
</gene>
<organism evidence="1">
    <name type="scientific">marine sediment metagenome</name>
    <dbReference type="NCBI Taxonomy" id="412755"/>
    <lineage>
        <taxon>unclassified sequences</taxon>
        <taxon>metagenomes</taxon>
        <taxon>ecological metagenomes</taxon>
    </lineage>
</organism>
<feature type="non-terminal residue" evidence="1">
    <location>
        <position position="229"/>
    </location>
</feature>
<evidence type="ECO:0000313" key="1">
    <source>
        <dbReference type="EMBL" id="KKL91985.1"/>
    </source>
</evidence>
<accession>A0A0F9IDV5</accession>
<dbReference type="EMBL" id="LAZR01019591">
    <property type="protein sequence ID" value="KKL91985.1"/>
    <property type="molecule type" value="Genomic_DNA"/>
</dbReference>
<proteinExistence type="predicted"/>
<name>A0A0F9IDV5_9ZZZZ</name>
<dbReference type="AlphaFoldDB" id="A0A0F9IDV5"/>
<reference evidence="1" key="1">
    <citation type="journal article" date="2015" name="Nature">
        <title>Complex archaea that bridge the gap between prokaryotes and eukaryotes.</title>
        <authorList>
            <person name="Spang A."/>
            <person name="Saw J.H."/>
            <person name="Jorgensen S.L."/>
            <person name="Zaremba-Niedzwiedzka K."/>
            <person name="Martijn J."/>
            <person name="Lind A.E."/>
            <person name="van Eijk R."/>
            <person name="Schleper C."/>
            <person name="Guy L."/>
            <person name="Ettema T.J."/>
        </authorList>
    </citation>
    <scope>NUCLEOTIDE SEQUENCE</scope>
</reference>